<keyword evidence="3" id="KW-1185">Reference proteome</keyword>
<evidence type="ECO:0000313" key="3">
    <source>
        <dbReference type="Proteomes" id="UP000799771"/>
    </source>
</evidence>
<dbReference type="GeneID" id="54409623"/>
<dbReference type="RefSeq" id="XP_033518677.1">
    <property type="nucleotide sequence ID" value="XM_033669191.1"/>
</dbReference>
<dbReference type="EMBL" id="ML977520">
    <property type="protein sequence ID" value="KAF2124284.1"/>
    <property type="molecule type" value="Genomic_DNA"/>
</dbReference>
<feature type="region of interest" description="Disordered" evidence="1">
    <location>
        <begin position="82"/>
        <end position="108"/>
    </location>
</feature>
<organism evidence="2 3">
    <name type="scientific">Dothidotthia symphoricarpi CBS 119687</name>
    <dbReference type="NCBI Taxonomy" id="1392245"/>
    <lineage>
        <taxon>Eukaryota</taxon>
        <taxon>Fungi</taxon>
        <taxon>Dikarya</taxon>
        <taxon>Ascomycota</taxon>
        <taxon>Pezizomycotina</taxon>
        <taxon>Dothideomycetes</taxon>
        <taxon>Pleosporomycetidae</taxon>
        <taxon>Pleosporales</taxon>
        <taxon>Dothidotthiaceae</taxon>
        <taxon>Dothidotthia</taxon>
    </lineage>
</organism>
<name>A0A6A5ZZG3_9PLEO</name>
<evidence type="ECO:0000313" key="2">
    <source>
        <dbReference type="EMBL" id="KAF2124284.1"/>
    </source>
</evidence>
<protein>
    <submittedName>
        <fullName evidence="2">Uncharacterized protein</fullName>
    </submittedName>
</protein>
<proteinExistence type="predicted"/>
<evidence type="ECO:0000256" key="1">
    <source>
        <dbReference type="SAM" id="MobiDB-lite"/>
    </source>
</evidence>
<sequence length="155" mass="17324">MSAFRVSPHPTANAWLGILVQVQVQVPCHDRRQGASCHNMEIATCVQAVSQCWAWYLSHTEIVCCFAMRSRALRSRFETSKDGTTLGSQMKAEDRAIAPKPKRRNKRSDGLWGCCKVELAMLSLCPDTAVFRASQRVHHVHDANLTLNSNTCDLP</sequence>
<gene>
    <name evidence="2" type="ORF">P153DRAFT_371141</name>
</gene>
<accession>A0A6A5ZZG3</accession>
<dbReference type="Proteomes" id="UP000799771">
    <property type="component" value="Unassembled WGS sequence"/>
</dbReference>
<reference evidence="2" key="1">
    <citation type="journal article" date="2020" name="Stud. Mycol.">
        <title>101 Dothideomycetes genomes: a test case for predicting lifestyles and emergence of pathogens.</title>
        <authorList>
            <person name="Haridas S."/>
            <person name="Albert R."/>
            <person name="Binder M."/>
            <person name="Bloem J."/>
            <person name="Labutti K."/>
            <person name="Salamov A."/>
            <person name="Andreopoulos B."/>
            <person name="Baker S."/>
            <person name="Barry K."/>
            <person name="Bills G."/>
            <person name="Bluhm B."/>
            <person name="Cannon C."/>
            <person name="Castanera R."/>
            <person name="Culley D."/>
            <person name="Daum C."/>
            <person name="Ezra D."/>
            <person name="Gonzalez J."/>
            <person name="Henrissat B."/>
            <person name="Kuo A."/>
            <person name="Liang C."/>
            <person name="Lipzen A."/>
            <person name="Lutzoni F."/>
            <person name="Magnuson J."/>
            <person name="Mondo S."/>
            <person name="Nolan M."/>
            <person name="Ohm R."/>
            <person name="Pangilinan J."/>
            <person name="Park H.-J."/>
            <person name="Ramirez L."/>
            <person name="Alfaro M."/>
            <person name="Sun H."/>
            <person name="Tritt A."/>
            <person name="Yoshinaga Y."/>
            <person name="Zwiers L.-H."/>
            <person name="Turgeon B."/>
            <person name="Goodwin S."/>
            <person name="Spatafora J."/>
            <person name="Crous P."/>
            <person name="Grigoriev I."/>
        </authorList>
    </citation>
    <scope>NUCLEOTIDE SEQUENCE</scope>
    <source>
        <strain evidence="2">CBS 119687</strain>
    </source>
</reference>
<dbReference type="AlphaFoldDB" id="A0A6A5ZZG3"/>